<evidence type="ECO:0000313" key="5">
    <source>
        <dbReference type="EMBL" id="MBB6039701.1"/>
    </source>
</evidence>
<sequence>MSRNNRKSAGRDGERPPAPEPLTVPVPDSHTHLDIVLSGEWGEDSAGPPPPDSAAVTAELDAATAVGIDRVVQVGVDVGSSRWGADLAAHDARVVAAVALHPNEAPILDGLETALAEIDKMGSEPRVRAFGETGLDSYRTGADGLAAQEYSFRRHIEMAKAHGKALVIHDREMHQEVLRVLDGEGAPDTVVLHCFSGDEAFARECVARGYFLSYAGNITFKNAQNLRDAALVTPVEQMLVETDAPFLTPVPYRGRNNAPYLVPLTVRFIAELKGLDTGELSAGLSATGARVFGDW</sequence>
<comment type="caution">
    <text evidence="5">The sequence shown here is derived from an EMBL/GenBank/DDBJ whole genome shotgun (WGS) entry which is preliminary data.</text>
</comment>
<evidence type="ECO:0000256" key="1">
    <source>
        <dbReference type="ARBA" id="ARBA00022723"/>
    </source>
</evidence>
<dbReference type="GO" id="GO:0016788">
    <property type="term" value="F:hydrolase activity, acting on ester bonds"/>
    <property type="evidence" value="ECO:0007669"/>
    <property type="project" value="InterPro"/>
</dbReference>
<protein>
    <submittedName>
        <fullName evidence="5">TatD DNase family protein</fullName>
        <ecNumber evidence="5">3.1.21.-</ecNumber>
    </submittedName>
</protein>
<feature type="region of interest" description="Disordered" evidence="4">
    <location>
        <begin position="1"/>
        <end position="54"/>
    </location>
</feature>
<dbReference type="CDD" id="cd01310">
    <property type="entry name" value="TatD_DNAse"/>
    <property type="match status" value="1"/>
</dbReference>
<gene>
    <name evidence="5" type="ORF">HNR73_007599</name>
</gene>
<feature type="binding site" evidence="3">
    <location>
        <position position="243"/>
    </location>
    <ligand>
        <name>a divalent metal cation</name>
        <dbReference type="ChEBI" id="CHEBI:60240"/>
        <label>1</label>
    </ligand>
</feature>
<dbReference type="PANTHER" id="PTHR46124">
    <property type="entry name" value="D-AMINOACYL-TRNA DEACYLASE"/>
    <property type="match status" value="1"/>
</dbReference>
<dbReference type="FunFam" id="3.20.20.140:FF:000005">
    <property type="entry name" value="TatD family hydrolase"/>
    <property type="match status" value="1"/>
</dbReference>
<dbReference type="Gene3D" id="3.20.20.140">
    <property type="entry name" value="Metal-dependent hydrolases"/>
    <property type="match status" value="1"/>
</dbReference>
<dbReference type="GO" id="GO:0046872">
    <property type="term" value="F:metal ion binding"/>
    <property type="evidence" value="ECO:0007669"/>
    <property type="project" value="UniProtKB-KW"/>
</dbReference>
<reference evidence="5 6" key="1">
    <citation type="submission" date="2020-08" db="EMBL/GenBank/DDBJ databases">
        <title>Genomic Encyclopedia of Type Strains, Phase IV (KMG-IV): sequencing the most valuable type-strain genomes for metagenomic binning, comparative biology and taxonomic classification.</title>
        <authorList>
            <person name="Goeker M."/>
        </authorList>
    </citation>
    <scope>NUCLEOTIDE SEQUENCE [LARGE SCALE GENOMIC DNA]</scope>
    <source>
        <strain evidence="5 6">YIM 65646</strain>
    </source>
</reference>
<dbReference type="EC" id="3.1.21.-" evidence="5"/>
<keyword evidence="2 5" id="KW-0378">Hydrolase</keyword>
<dbReference type="GO" id="GO:0005829">
    <property type="term" value="C:cytosol"/>
    <property type="evidence" value="ECO:0007669"/>
    <property type="project" value="TreeGrafter"/>
</dbReference>
<dbReference type="AlphaFoldDB" id="A0A841FQX9"/>
<dbReference type="InterPro" id="IPR015991">
    <property type="entry name" value="TatD/YcfH-like"/>
</dbReference>
<organism evidence="5 6">
    <name type="scientific">Phytomonospora endophytica</name>
    <dbReference type="NCBI Taxonomy" id="714109"/>
    <lineage>
        <taxon>Bacteria</taxon>
        <taxon>Bacillati</taxon>
        <taxon>Actinomycetota</taxon>
        <taxon>Actinomycetes</taxon>
        <taxon>Micromonosporales</taxon>
        <taxon>Micromonosporaceae</taxon>
        <taxon>Phytomonospora</taxon>
    </lineage>
</organism>
<dbReference type="Pfam" id="PF01026">
    <property type="entry name" value="TatD_DNase"/>
    <property type="match status" value="1"/>
</dbReference>
<proteinExistence type="predicted"/>
<dbReference type="EMBL" id="JACHGT010000025">
    <property type="protein sequence ID" value="MBB6039701.1"/>
    <property type="molecule type" value="Genomic_DNA"/>
</dbReference>
<evidence type="ECO:0000256" key="4">
    <source>
        <dbReference type="SAM" id="MobiDB-lite"/>
    </source>
</evidence>
<feature type="binding site" evidence="3">
    <location>
        <position position="132"/>
    </location>
    <ligand>
        <name>a divalent metal cation</name>
        <dbReference type="ChEBI" id="CHEBI:60240"/>
        <label>1</label>
    </ligand>
</feature>
<dbReference type="InterPro" id="IPR001130">
    <property type="entry name" value="TatD-like"/>
</dbReference>
<accession>A0A841FQX9</accession>
<evidence type="ECO:0000256" key="2">
    <source>
        <dbReference type="ARBA" id="ARBA00022801"/>
    </source>
</evidence>
<dbReference type="SUPFAM" id="SSF51556">
    <property type="entry name" value="Metallo-dependent hydrolases"/>
    <property type="match status" value="1"/>
</dbReference>
<name>A0A841FQX9_9ACTN</name>
<dbReference type="NCBIfam" id="TIGR00010">
    <property type="entry name" value="YchF/TatD family DNA exonuclease"/>
    <property type="match status" value="1"/>
</dbReference>
<dbReference type="Proteomes" id="UP000548476">
    <property type="component" value="Unassembled WGS sequence"/>
</dbReference>
<evidence type="ECO:0000256" key="3">
    <source>
        <dbReference type="PIRSR" id="PIRSR005902-1"/>
    </source>
</evidence>
<keyword evidence="6" id="KW-1185">Reference proteome</keyword>
<feature type="binding site" evidence="3">
    <location>
        <position position="169"/>
    </location>
    <ligand>
        <name>a divalent metal cation</name>
        <dbReference type="ChEBI" id="CHEBI:60240"/>
        <label>2</label>
    </ligand>
</feature>
<dbReference type="PIRSF" id="PIRSF005902">
    <property type="entry name" value="DNase_TatD"/>
    <property type="match status" value="1"/>
</dbReference>
<dbReference type="PANTHER" id="PTHR46124:SF2">
    <property type="entry name" value="D-AMINOACYL-TRNA DEACYLASE"/>
    <property type="match status" value="1"/>
</dbReference>
<dbReference type="InterPro" id="IPR032466">
    <property type="entry name" value="Metal_Hydrolase"/>
</dbReference>
<feature type="binding site" evidence="3">
    <location>
        <position position="193"/>
    </location>
    <ligand>
        <name>a divalent metal cation</name>
        <dbReference type="ChEBI" id="CHEBI:60240"/>
        <label>2</label>
    </ligand>
</feature>
<dbReference type="RefSeq" id="WP_184792789.1">
    <property type="nucleotide sequence ID" value="NZ_BONT01000102.1"/>
</dbReference>
<dbReference type="GO" id="GO:0004536">
    <property type="term" value="F:DNA nuclease activity"/>
    <property type="evidence" value="ECO:0007669"/>
    <property type="project" value="InterPro"/>
</dbReference>
<keyword evidence="1 3" id="KW-0479">Metal-binding</keyword>
<evidence type="ECO:0000313" key="6">
    <source>
        <dbReference type="Proteomes" id="UP000548476"/>
    </source>
</evidence>